<keyword evidence="3" id="KW-1185">Reference proteome</keyword>
<gene>
    <name evidence="2" type="ORF">HMPREF1052_1556</name>
</gene>
<evidence type="ECO:0000313" key="2">
    <source>
        <dbReference type="EMBL" id="EIJ70185.1"/>
    </source>
</evidence>
<feature type="transmembrane region" description="Helical" evidence="1">
    <location>
        <begin position="35"/>
        <end position="56"/>
    </location>
</feature>
<comment type="caution">
    <text evidence="2">The sequence shown here is derived from an EMBL/GenBank/DDBJ whole genome shotgun (WGS) entry which is preliminary data.</text>
</comment>
<evidence type="ECO:0000313" key="3">
    <source>
        <dbReference type="Proteomes" id="UP000006457"/>
    </source>
</evidence>
<dbReference type="InterPro" id="IPR010718">
    <property type="entry name" value="DUF1294"/>
</dbReference>
<proteinExistence type="predicted"/>
<organism evidence="2 3">
    <name type="scientific">Pasteurella bettyae CCUG 2042</name>
    <dbReference type="NCBI Taxonomy" id="1095749"/>
    <lineage>
        <taxon>Bacteria</taxon>
        <taxon>Pseudomonadati</taxon>
        <taxon>Pseudomonadota</taxon>
        <taxon>Gammaproteobacteria</taxon>
        <taxon>Pasteurellales</taxon>
        <taxon>Pasteurellaceae</taxon>
        <taxon>Pasteurella</taxon>
    </lineage>
</organism>
<dbReference type="PATRIC" id="fig|1095749.3.peg.885"/>
<reference evidence="2 3" key="1">
    <citation type="submission" date="2012-03" db="EMBL/GenBank/DDBJ databases">
        <authorList>
            <person name="Harkins D.M."/>
            <person name="Madupu R."/>
            <person name="Durkin A.S."/>
            <person name="Torralba M."/>
            <person name="Methe B."/>
            <person name="Sutton G.G."/>
            <person name="Nelson K.E."/>
        </authorList>
    </citation>
    <scope>NUCLEOTIDE SEQUENCE [LARGE SCALE GENOMIC DNA]</scope>
    <source>
        <strain evidence="2 3">CCUG 2042</strain>
    </source>
</reference>
<protein>
    <submittedName>
        <fullName evidence="2">PF06961 family protein</fullName>
    </submittedName>
</protein>
<dbReference type="AlphaFoldDB" id="I3DEP2"/>
<keyword evidence="1" id="KW-0472">Membrane</keyword>
<dbReference type="Proteomes" id="UP000006457">
    <property type="component" value="Unassembled WGS sequence"/>
</dbReference>
<dbReference type="RefSeq" id="WP_005760158.1">
    <property type="nucleotide sequence ID" value="NZ_AJSX01000022.1"/>
</dbReference>
<name>I3DEP2_9PAST</name>
<dbReference type="Pfam" id="PF06961">
    <property type="entry name" value="DUF1294"/>
    <property type="match status" value="1"/>
</dbReference>
<dbReference type="eggNOG" id="COG3326">
    <property type="taxonomic scope" value="Bacteria"/>
</dbReference>
<accession>I3DEP2</accession>
<evidence type="ECO:0000256" key="1">
    <source>
        <dbReference type="SAM" id="Phobius"/>
    </source>
</evidence>
<dbReference type="EMBL" id="AJSX01000022">
    <property type="protein sequence ID" value="EIJ70185.1"/>
    <property type="molecule type" value="Genomic_DNA"/>
</dbReference>
<sequence>MFIWTLTIYLAAVNIAAYFLMRADKQRAQNKEWRIEESVFFTLCFLGGFIGIHLAMEHFRHKTKHWQFRAAVIISAVIFLIILPIIFFMRMKTS</sequence>
<dbReference type="OrthoDB" id="72963at2"/>
<keyword evidence="1" id="KW-1133">Transmembrane helix</keyword>
<feature type="transmembrane region" description="Helical" evidence="1">
    <location>
        <begin position="68"/>
        <end position="89"/>
    </location>
</feature>
<keyword evidence="1" id="KW-0812">Transmembrane</keyword>
<feature type="transmembrane region" description="Helical" evidence="1">
    <location>
        <begin position="6"/>
        <end position="23"/>
    </location>
</feature>